<protein>
    <submittedName>
        <fullName evidence="5">GntR family transcriptional regulator</fullName>
    </submittedName>
</protein>
<evidence type="ECO:0000313" key="5">
    <source>
        <dbReference type="EMBL" id="NME28256.1"/>
    </source>
</evidence>
<dbReference type="RefSeq" id="WP_059075331.1">
    <property type="nucleotide sequence ID" value="NZ_JABAFG010000008.1"/>
</dbReference>
<keyword evidence="2" id="KW-0238">DNA-binding</keyword>
<dbReference type="PANTHER" id="PTHR43537">
    <property type="entry name" value="TRANSCRIPTIONAL REGULATOR, GNTR FAMILY"/>
    <property type="match status" value="1"/>
</dbReference>
<proteinExistence type="predicted"/>
<reference evidence="5 6" key="1">
    <citation type="submission" date="2020-04" db="EMBL/GenBank/DDBJ databases">
        <authorList>
            <person name="Hitch T.C.A."/>
            <person name="Wylensek D."/>
            <person name="Clavel T."/>
        </authorList>
    </citation>
    <scope>NUCLEOTIDE SEQUENCE [LARGE SCALE GENOMIC DNA]</scope>
    <source>
        <strain evidence="5 6">Oil-RF-744-FAT-WT-6-1</strain>
    </source>
</reference>
<dbReference type="SMART" id="SM00345">
    <property type="entry name" value="HTH_GNTR"/>
    <property type="match status" value="1"/>
</dbReference>
<sequence length="222" mass="25563">MVITKISIKEQVYEYLKSSIVRGTLVPDTIYSEQMIADELQVSRTPVREAIQLLKHENLVEIYSNRGFGVKAISSADIEEIIEARLAIEEFGIRKLVRDYRSEKGQEALHQLERCIEQTKEAADSHHQYEFSESDVAFHRLLVAFTENPYLMQVSDMIHTKQEQATVHSLHDADRMAKAIREHERILTYLRTGDEPGAVRAFEEHMQVTREILHAAETVADN</sequence>
<evidence type="ECO:0000256" key="3">
    <source>
        <dbReference type="ARBA" id="ARBA00023163"/>
    </source>
</evidence>
<evidence type="ECO:0000256" key="2">
    <source>
        <dbReference type="ARBA" id="ARBA00023125"/>
    </source>
</evidence>
<organism evidence="5 6">
    <name type="scientific">Megasphaera hexanoica</name>
    <dbReference type="NCBI Taxonomy" id="1675036"/>
    <lineage>
        <taxon>Bacteria</taxon>
        <taxon>Bacillati</taxon>
        <taxon>Bacillota</taxon>
        <taxon>Negativicutes</taxon>
        <taxon>Veillonellales</taxon>
        <taxon>Veillonellaceae</taxon>
        <taxon>Megasphaera</taxon>
    </lineage>
</organism>
<dbReference type="SUPFAM" id="SSF46785">
    <property type="entry name" value="Winged helix' DNA-binding domain"/>
    <property type="match status" value="1"/>
</dbReference>
<dbReference type="Gene3D" id="1.10.10.10">
    <property type="entry name" value="Winged helix-like DNA-binding domain superfamily/Winged helix DNA-binding domain"/>
    <property type="match status" value="1"/>
</dbReference>
<accession>A0A848BYA8</accession>
<dbReference type="Proteomes" id="UP000591071">
    <property type="component" value="Unassembled WGS sequence"/>
</dbReference>
<dbReference type="PRINTS" id="PR00035">
    <property type="entry name" value="HTHGNTR"/>
</dbReference>
<dbReference type="AlphaFoldDB" id="A0A848BYA8"/>
<feature type="domain" description="HTH gntR-type" evidence="4">
    <location>
        <begin position="6"/>
        <end position="73"/>
    </location>
</feature>
<comment type="caution">
    <text evidence="5">The sequence shown here is derived from an EMBL/GenBank/DDBJ whole genome shotgun (WGS) entry which is preliminary data.</text>
</comment>
<dbReference type="GO" id="GO:0003677">
    <property type="term" value="F:DNA binding"/>
    <property type="evidence" value="ECO:0007669"/>
    <property type="project" value="UniProtKB-KW"/>
</dbReference>
<dbReference type="InterPro" id="IPR000524">
    <property type="entry name" value="Tscrpt_reg_HTH_GntR"/>
</dbReference>
<evidence type="ECO:0000256" key="1">
    <source>
        <dbReference type="ARBA" id="ARBA00023015"/>
    </source>
</evidence>
<dbReference type="EMBL" id="JABAFG010000008">
    <property type="protein sequence ID" value="NME28256.1"/>
    <property type="molecule type" value="Genomic_DNA"/>
</dbReference>
<name>A0A848BYA8_9FIRM</name>
<keyword evidence="3" id="KW-0804">Transcription</keyword>
<dbReference type="Gene3D" id="1.20.120.530">
    <property type="entry name" value="GntR ligand-binding domain-like"/>
    <property type="match status" value="1"/>
</dbReference>
<dbReference type="SUPFAM" id="SSF48008">
    <property type="entry name" value="GntR ligand-binding domain-like"/>
    <property type="match status" value="1"/>
</dbReference>
<dbReference type="PANTHER" id="PTHR43537:SF45">
    <property type="entry name" value="GNTR FAMILY REGULATORY PROTEIN"/>
    <property type="match status" value="1"/>
</dbReference>
<keyword evidence="1" id="KW-0805">Transcription regulation</keyword>
<dbReference type="InterPro" id="IPR008920">
    <property type="entry name" value="TF_FadR/GntR_C"/>
</dbReference>
<dbReference type="SMART" id="SM00895">
    <property type="entry name" value="FCD"/>
    <property type="match status" value="1"/>
</dbReference>
<gene>
    <name evidence="5" type="ORF">HF872_06420</name>
</gene>
<dbReference type="GO" id="GO:0003700">
    <property type="term" value="F:DNA-binding transcription factor activity"/>
    <property type="evidence" value="ECO:0007669"/>
    <property type="project" value="InterPro"/>
</dbReference>
<dbReference type="InterPro" id="IPR011711">
    <property type="entry name" value="GntR_C"/>
</dbReference>
<dbReference type="Pfam" id="PF07729">
    <property type="entry name" value="FCD"/>
    <property type="match status" value="1"/>
</dbReference>
<dbReference type="InterPro" id="IPR036388">
    <property type="entry name" value="WH-like_DNA-bd_sf"/>
</dbReference>
<dbReference type="PROSITE" id="PS50949">
    <property type="entry name" value="HTH_GNTR"/>
    <property type="match status" value="1"/>
</dbReference>
<dbReference type="Pfam" id="PF00392">
    <property type="entry name" value="GntR"/>
    <property type="match status" value="1"/>
</dbReference>
<dbReference type="CDD" id="cd07377">
    <property type="entry name" value="WHTH_GntR"/>
    <property type="match status" value="1"/>
</dbReference>
<evidence type="ECO:0000313" key="6">
    <source>
        <dbReference type="Proteomes" id="UP000591071"/>
    </source>
</evidence>
<dbReference type="InterPro" id="IPR036390">
    <property type="entry name" value="WH_DNA-bd_sf"/>
</dbReference>
<evidence type="ECO:0000259" key="4">
    <source>
        <dbReference type="PROSITE" id="PS50949"/>
    </source>
</evidence>